<accession>A0ABX2TD83</accession>
<sequence>MTASASSPRPLTYDDIIATVGRIDAASVVAILDAGANPEELAEAFAWYSLSDDVVSEVRRSLSGRAERVYRILIGDDEFPDER</sequence>
<dbReference type="RefSeq" id="WP_180283936.1">
    <property type="nucleotide sequence ID" value="NZ_JABFDB010000016.1"/>
</dbReference>
<dbReference type="EMBL" id="JABFDB010000016">
    <property type="protein sequence ID" value="NYZ22156.1"/>
    <property type="molecule type" value="Genomic_DNA"/>
</dbReference>
<evidence type="ECO:0000313" key="2">
    <source>
        <dbReference type="Proteomes" id="UP000584642"/>
    </source>
</evidence>
<evidence type="ECO:0000313" key="1">
    <source>
        <dbReference type="EMBL" id="NYZ22156.1"/>
    </source>
</evidence>
<gene>
    <name evidence="1" type="ORF">HND93_20775</name>
</gene>
<proteinExistence type="predicted"/>
<comment type="caution">
    <text evidence="1">The sequence shown here is derived from an EMBL/GenBank/DDBJ whole genome shotgun (WGS) entry which is preliminary data.</text>
</comment>
<organism evidence="1 2">
    <name type="scientific">Azospirillum oleiclasticum</name>
    <dbReference type="NCBI Taxonomy" id="2735135"/>
    <lineage>
        <taxon>Bacteria</taxon>
        <taxon>Pseudomonadati</taxon>
        <taxon>Pseudomonadota</taxon>
        <taxon>Alphaproteobacteria</taxon>
        <taxon>Rhodospirillales</taxon>
        <taxon>Azospirillaceae</taxon>
        <taxon>Azospirillum</taxon>
    </lineage>
</organism>
<reference evidence="1 2" key="1">
    <citation type="submission" date="2020-05" db="EMBL/GenBank/DDBJ databases">
        <title>Azospirillum oleiclasticum sp. nov, a nitrogen-fixing and heavy crude oil-emulsifying bacterium isolated from the crude oil of Yumen Oilfield.</title>
        <authorList>
            <person name="Wu D."/>
            <person name="Cai M."/>
            <person name="Zhang X."/>
        </authorList>
    </citation>
    <scope>NUCLEOTIDE SEQUENCE [LARGE SCALE GENOMIC DNA]</scope>
    <source>
        <strain evidence="1 2">ROY-1-1-2</strain>
    </source>
</reference>
<dbReference type="Proteomes" id="UP000584642">
    <property type="component" value="Unassembled WGS sequence"/>
</dbReference>
<keyword evidence="2" id="KW-1185">Reference proteome</keyword>
<evidence type="ECO:0008006" key="3">
    <source>
        <dbReference type="Google" id="ProtNLM"/>
    </source>
</evidence>
<protein>
    <recommendedName>
        <fullName evidence="3">DUF3572 domain-containing protein</fullName>
    </recommendedName>
</protein>
<name>A0ABX2TD83_9PROT</name>